<dbReference type="GO" id="GO:0007059">
    <property type="term" value="P:chromosome segregation"/>
    <property type="evidence" value="ECO:0007669"/>
    <property type="project" value="InterPro"/>
</dbReference>
<dbReference type="Gene3D" id="3.10.20.720">
    <property type="match status" value="1"/>
</dbReference>
<dbReference type="InterPro" id="IPR007902">
    <property type="entry name" value="Chl4/mis15/CENP-N"/>
</dbReference>
<gene>
    <name evidence="1" type="ORF">DIURU_003257</name>
</gene>
<accession>A0A642ULH0</accession>
<evidence type="ECO:0000313" key="2">
    <source>
        <dbReference type="Proteomes" id="UP000449547"/>
    </source>
</evidence>
<organism evidence="1 2">
    <name type="scientific">Diutina rugosa</name>
    <name type="common">Yeast</name>
    <name type="synonym">Candida rugosa</name>
    <dbReference type="NCBI Taxonomy" id="5481"/>
    <lineage>
        <taxon>Eukaryota</taxon>
        <taxon>Fungi</taxon>
        <taxon>Dikarya</taxon>
        <taxon>Ascomycota</taxon>
        <taxon>Saccharomycotina</taxon>
        <taxon>Pichiomycetes</taxon>
        <taxon>Debaryomycetaceae</taxon>
        <taxon>Diutina</taxon>
    </lineage>
</organism>
<dbReference type="Pfam" id="PF05238">
    <property type="entry name" value="CENP-N"/>
    <property type="match status" value="1"/>
</dbReference>
<dbReference type="VEuPathDB" id="FungiDB:DIURU_003257"/>
<dbReference type="GO" id="GO:0034080">
    <property type="term" value="P:CENP-A containing chromatin assembly"/>
    <property type="evidence" value="ECO:0007669"/>
    <property type="project" value="InterPro"/>
</dbReference>
<dbReference type="Proteomes" id="UP000449547">
    <property type="component" value="Unassembled WGS sequence"/>
</dbReference>
<evidence type="ECO:0000313" key="1">
    <source>
        <dbReference type="EMBL" id="KAA8901405.1"/>
    </source>
</evidence>
<name>A0A642ULH0_DIURU</name>
<dbReference type="EMBL" id="SWFT01000103">
    <property type="protein sequence ID" value="KAA8901405.1"/>
    <property type="molecule type" value="Genomic_DNA"/>
</dbReference>
<dbReference type="RefSeq" id="XP_034011930.1">
    <property type="nucleotide sequence ID" value="XM_034155999.1"/>
</dbReference>
<sequence>MRLADDYRLPDRRHADAILDKLNYGSARELIANKWRLSLPEKFKGYSGHEKTLFPEGLTMKQMAQAECQMVVDAETQLWWRCYTVRNREGKPHVAPLHMASFCERLAIDLAPYQDVHVYSCRHPALPLSLVRIMLFITTRVRSRARGIILAIPTNSAHIFVTSAKQVPSGLTKTVIQSISRCLPQNSADVINVVPEEQVSEMDSLESMTVHFANSRFAQAMGAYTAYADGKVDPVPLATRPDHESNRLDLGEANAQLKQLSALERANNLRYTGTADGVINSEIPFEMTGDQLQKRRLLNLDTKRERYDSLAPVQRVQFVMDDAINSKPSGIVMTFTGSDVFGGLHELADDPDLGVFDSKHVPDFLTGVEGDHGGHIKNGRLKLQK</sequence>
<keyword evidence="2" id="KW-1185">Reference proteome</keyword>
<comment type="caution">
    <text evidence="1">The sequence shown here is derived from an EMBL/GenBank/DDBJ whole genome shotgun (WGS) entry which is preliminary data.</text>
</comment>
<dbReference type="OrthoDB" id="6585699at2759"/>
<protein>
    <submittedName>
        <fullName evidence="1">Uncharacterized protein</fullName>
    </submittedName>
</protein>
<proteinExistence type="predicted"/>
<reference evidence="1 2" key="1">
    <citation type="submission" date="2019-07" db="EMBL/GenBank/DDBJ databases">
        <title>Genome assembly of two rare yeast pathogens: Diutina rugosa and Trichomonascus ciferrii.</title>
        <authorList>
            <person name="Mixao V."/>
            <person name="Saus E."/>
            <person name="Hansen A."/>
            <person name="Lass-Flor C."/>
            <person name="Gabaldon T."/>
        </authorList>
    </citation>
    <scope>NUCLEOTIDE SEQUENCE [LARGE SCALE GENOMIC DNA]</scope>
    <source>
        <strain evidence="1 2">CBS 613</strain>
    </source>
</reference>
<dbReference type="OMA" id="HPASLRW"/>
<dbReference type="AlphaFoldDB" id="A0A642ULH0"/>
<dbReference type="GeneID" id="54781908"/>